<feature type="coiled-coil region" evidence="1">
    <location>
        <begin position="80"/>
        <end position="117"/>
    </location>
</feature>
<dbReference type="Proteomes" id="UP000199421">
    <property type="component" value="Unassembled WGS sequence"/>
</dbReference>
<keyword evidence="1" id="KW-0175">Coiled coil</keyword>
<keyword evidence="3" id="KW-1185">Reference proteome</keyword>
<accession>A0A1H7R2B0</accession>
<evidence type="ECO:0000256" key="1">
    <source>
        <dbReference type="SAM" id="Coils"/>
    </source>
</evidence>
<gene>
    <name evidence="2" type="ORF">SAMN05661044_02806</name>
</gene>
<evidence type="ECO:0000313" key="2">
    <source>
        <dbReference type="EMBL" id="SEL54229.1"/>
    </source>
</evidence>
<proteinExistence type="predicted"/>
<name>A0A1H7R2B0_OLID1</name>
<evidence type="ECO:0000313" key="3">
    <source>
        <dbReference type="Proteomes" id="UP000199421"/>
    </source>
</evidence>
<protein>
    <submittedName>
        <fullName evidence="2">Uncharacterized protein</fullName>
    </submittedName>
</protein>
<organism evidence="2 3">
    <name type="scientific">Olivibacter domesticus</name>
    <name type="common">Pseudosphingobacterium domesticum</name>
    <dbReference type="NCBI Taxonomy" id="407022"/>
    <lineage>
        <taxon>Bacteria</taxon>
        <taxon>Pseudomonadati</taxon>
        <taxon>Bacteroidota</taxon>
        <taxon>Sphingobacteriia</taxon>
        <taxon>Sphingobacteriales</taxon>
        <taxon>Sphingobacteriaceae</taxon>
        <taxon>Olivibacter</taxon>
    </lineage>
</organism>
<reference evidence="3" key="1">
    <citation type="submission" date="2016-10" db="EMBL/GenBank/DDBJ databases">
        <authorList>
            <person name="Varghese N."/>
            <person name="Submissions S."/>
        </authorList>
    </citation>
    <scope>NUCLEOTIDE SEQUENCE [LARGE SCALE GENOMIC DNA]</scope>
    <source>
        <strain evidence="3">DSM 18733</strain>
    </source>
</reference>
<dbReference type="AlphaFoldDB" id="A0A1H7R2B0"/>
<dbReference type="OrthoDB" id="797689at2"/>
<dbReference type="EMBL" id="FOAF01000002">
    <property type="protein sequence ID" value="SEL54229.1"/>
    <property type="molecule type" value="Genomic_DNA"/>
</dbReference>
<dbReference type="RefSeq" id="WP_093325356.1">
    <property type="nucleotide sequence ID" value="NZ_FOAF01000002.1"/>
</dbReference>
<sequence length="118" mass="13847">MEITTTTIHELNWDFPNAQDFNAEIINGKITKLILQDVGELTNSHLDSTNEKYLRHVHRALGGLFQHLDKIRGIGSLDHQEDEDAELKDEERNLRYLQRDESEMKEYKERVLNSINRS</sequence>